<proteinExistence type="predicted"/>
<feature type="compositionally biased region" description="Basic and acidic residues" evidence="1">
    <location>
        <begin position="201"/>
        <end position="213"/>
    </location>
</feature>
<feature type="compositionally biased region" description="Basic and acidic residues" evidence="1">
    <location>
        <begin position="850"/>
        <end position="882"/>
    </location>
</feature>
<gene>
    <name evidence="2" type="ORF">K435DRAFT_875457</name>
</gene>
<feature type="compositionally biased region" description="Acidic residues" evidence="1">
    <location>
        <begin position="304"/>
        <end position="318"/>
    </location>
</feature>
<dbReference type="EMBL" id="ML180025">
    <property type="protein sequence ID" value="THU79438.1"/>
    <property type="molecule type" value="Genomic_DNA"/>
</dbReference>
<feature type="region of interest" description="Disordered" evidence="1">
    <location>
        <begin position="810"/>
        <end position="942"/>
    </location>
</feature>
<dbReference type="Proteomes" id="UP000297245">
    <property type="component" value="Unassembled WGS sequence"/>
</dbReference>
<protein>
    <submittedName>
        <fullName evidence="2">Uncharacterized protein</fullName>
    </submittedName>
</protein>
<feature type="compositionally biased region" description="Polar residues" evidence="1">
    <location>
        <begin position="901"/>
        <end position="934"/>
    </location>
</feature>
<organism evidence="2 3">
    <name type="scientific">Dendrothele bispora (strain CBS 962.96)</name>
    <dbReference type="NCBI Taxonomy" id="1314807"/>
    <lineage>
        <taxon>Eukaryota</taxon>
        <taxon>Fungi</taxon>
        <taxon>Dikarya</taxon>
        <taxon>Basidiomycota</taxon>
        <taxon>Agaricomycotina</taxon>
        <taxon>Agaricomycetes</taxon>
        <taxon>Agaricomycetidae</taxon>
        <taxon>Agaricales</taxon>
        <taxon>Agaricales incertae sedis</taxon>
        <taxon>Dendrothele</taxon>
    </lineage>
</organism>
<evidence type="ECO:0000313" key="3">
    <source>
        <dbReference type="Proteomes" id="UP000297245"/>
    </source>
</evidence>
<dbReference type="AlphaFoldDB" id="A0A4S8KVC9"/>
<accession>A0A4S8KVC9</accession>
<feature type="compositionally biased region" description="Low complexity" evidence="1">
    <location>
        <begin position="139"/>
        <end position="152"/>
    </location>
</feature>
<feature type="compositionally biased region" description="Acidic residues" evidence="1">
    <location>
        <begin position="278"/>
        <end position="295"/>
    </location>
</feature>
<name>A0A4S8KVC9_DENBC</name>
<feature type="compositionally biased region" description="Polar residues" evidence="1">
    <location>
        <begin position="261"/>
        <end position="276"/>
    </location>
</feature>
<evidence type="ECO:0000256" key="1">
    <source>
        <dbReference type="SAM" id="MobiDB-lite"/>
    </source>
</evidence>
<keyword evidence="3" id="KW-1185">Reference proteome</keyword>
<feature type="compositionally biased region" description="Acidic residues" evidence="1">
    <location>
        <begin position="821"/>
        <end position="833"/>
    </location>
</feature>
<feature type="compositionally biased region" description="Basic residues" evidence="1">
    <location>
        <begin position="335"/>
        <end position="345"/>
    </location>
</feature>
<feature type="compositionally biased region" description="Pro residues" evidence="1">
    <location>
        <begin position="647"/>
        <end position="656"/>
    </location>
</feature>
<evidence type="ECO:0000313" key="2">
    <source>
        <dbReference type="EMBL" id="THU79438.1"/>
    </source>
</evidence>
<feature type="region of interest" description="Disordered" evidence="1">
    <location>
        <begin position="134"/>
        <end position="378"/>
    </location>
</feature>
<sequence length="1027" mass="113361">MSLTDDQVRTALSLTALVKPFEDNRANGRATAPADFENLLRQATPLVDRLRFEVNQRVPNWVMGAIFVLHLVIMNIKSEYARAKINASDTPDWFLSKDNLRSLSKHHAWFNRDLPPEPPRDPLDLLDDFFDTPAPKPTKPAAKAGAIPGITPRKPSAFTIPDAPSAATSRKISTKATPQVMMPPPITVKKPLPPAKTSAKRSREVQALEREALEAAAMSEHLEDSPDETPVTKKAKQQAPKPSNTRQLRPKNRPVSPLKPASTSKSRQKQKATSLDSFIDDATQEESEEEEEDEGERTAKTQVEEGEATEPEAEATDAEAERPPSPVQQKEKTVKRTRHRTRTSKTRQTPALDRPDTNEEDPDIQDGTNEEALTAPVGVPTRIIRSKLPRHAMLRDPNFSAHAGSGYIFVNRTGSMLNVEDLLKTNHSFSGTVDRSVCSTCATDTHYRSCVYQGPGKQCNRCHTAGRHCSFEMSLDRLEIFSQGVNHIVQQSSPSINHQIQRVLAINELTATASNTYLRLNRYREEEIAQLQRQLTDVPRLLWQIELSNPDFELDDDKLRELSLACGWSFVPSEGDARQIFESLQELGDDQKSSFNQPFSAASLWLERLAASRSGRVPSPDYTFTLTTDLDLDQQPVASSSRVRLPTPTPRSPPGPTTVEDLLSEHEASFQQAPTIVENLTSTDESYEDLPADVEEQVLSLLVSFSPMATSTELIEPITTATNDLSEFMEAKRPARFVEAAARHLATTLVNLSTQDLQTIASEANAFAALDRASITMSNSCLVTGVGHIAQLKQAKENWALAKKYRTKSRNKTVKSKTVVEDPEDAEGEDDPQIVETPTKHPCGICGDSNSHKSFDCPRKPKKQNANDKTKSDNTKRGDGARSSKVQNADADVPMLDLDSTGPTTRSATAARDNQNKSAKRPNTSTGIDTHTPNSADAARASSSYARHIANELSLLPFSDISSKPSDSLKAMANYLLVVLDQSLFTAHRSLTEYKAAQTQRSEILRTLLERAEISEDVVEVPVSTPV</sequence>
<feature type="compositionally biased region" description="Pro residues" evidence="1">
    <location>
        <begin position="181"/>
        <end position="194"/>
    </location>
</feature>
<feature type="compositionally biased region" description="Polar residues" evidence="1">
    <location>
        <begin position="166"/>
        <end position="177"/>
    </location>
</feature>
<feature type="region of interest" description="Disordered" evidence="1">
    <location>
        <begin position="635"/>
        <end position="659"/>
    </location>
</feature>
<reference evidence="2 3" key="1">
    <citation type="journal article" date="2019" name="Nat. Ecol. Evol.">
        <title>Megaphylogeny resolves global patterns of mushroom evolution.</title>
        <authorList>
            <person name="Varga T."/>
            <person name="Krizsan K."/>
            <person name="Foldi C."/>
            <person name="Dima B."/>
            <person name="Sanchez-Garcia M."/>
            <person name="Sanchez-Ramirez S."/>
            <person name="Szollosi G.J."/>
            <person name="Szarkandi J.G."/>
            <person name="Papp V."/>
            <person name="Albert L."/>
            <person name="Andreopoulos W."/>
            <person name="Angelini C."/>
            <person name="Antonin V."/>
            <person name="Barry K.W."/>
            <person name="Bougher N.L."/>
            <person name="Buchanan P."/>
            <person name="Buyck B."/>
            <person name="Bense V."/>
            <person name="Catcheside P."/>
            <person name="Chovatia M."/>
            <person name="Cooper J."/>
            <person name="Damon W."/>
            <person name="Desjardin D."/>
            <person name="Finy P."/>
            <person name="Geml J."/>
            <person name="Haridas S."/>
            <person name="Hughes K."/>
            <person name="Justo A."/>
            <person name="Karasinski D."/>
            <person name="Kautmanova I."/>
            <person name="Kiss B."/>
            <person name="Kocsube S."/>
            <person name="Kotiranta H."/>
            <person name="LaButti K.M."/>
            <person name="Lechner B.E."/>
            <person name="Liimatainen K."/>
            <person name="Lipzen A."/>
            <person name="Lukacs Z."/>
            <person name="Mihaltcheva S."/>
            <person name="Morgado L.N."/>
            <person name="Niskanen T."/>
            <person name="Noordeloos M.E."/>
            <person name="Ohm R.A."/>
            <person name="Ortiz-Santana B."/>
            <person name="Ovrebo C."/>
            <person name="Racz N."/>
            <person name="Riley R."/>
            <person name="Savchenko A."/>
            <person name="Shiryaev A."/>
            <person name="Soop K."/>
            <person name="Spirin V."/>
            <person name="Szebenyi C."/>
            <person name="Tomsovsky M."/>
            <person name="Tulloss R.E."/>
            <person name="Uehling J."/>
            <person name="Grigoriev I.V."/>
            <person name="Vagvolgyi C."/>
            <person name="Papp T."/>
            <person name="Martin F.M."/>
            <person name="Miettinen O."/>
            <person name="Hibbett D.S."/>
            <person name="Nagy L.G."/>
        </authorList>
    </citation>
    <scope>NUCLEOTIDE SEQUENCE [LARGE SCALE GENOMIC DNA]</scope>
    <source>
        <strain evidence="2 3">CBS 962.96</strain>
    </source>
</reference>